<gene>
    <name evidence="8" type="ORF">SAMN05661091_1307</name>
</gene>
<evidence type="ECO:0000256" key="5">
    <source>
        <dbReference type="ARBA" id="ARBA00023136"/>
    </source>
</evidence>
<dbReference type="Gene3D" id="1.20.1640.10">
    <property type="entry name" value="Multidrug efflux transporter AcrB transmembrane domain"/>
    <property type="match status" value="2"/>
</dbReference>
<keyword evidence="2" id="KW-1003">Cell membrane</keyword>
<evidence type="ECO:0000256" key="1">
    <source>
        <dbReference type="ARBA" id="ARBA00004651"/>
    </source>
</evidence>
<evidence type="ECO:0000313" key="8">
    <source>
        <dbReference type="EMBL" id="SMF76385.1"/>
    </source>
</evidence>
<feature type="transmembrane region" description="Helical" evidence="6">
    <location>
        <begin position="236"/>
        <end position="260"/>
    </location>
</feature>
<feature type="transmembrane region" description="Helical" evidence="6">
    <location>
        <begin position="582"/>
        <end position="601"/>
    </location>
</feature>
<protein>
    <submittedName>
        <fullName evidence="8">Putative drug exporter of the RND superfamily</fullName>
    </submittedName>
</protein>
<proteinExistence type="predicted"/>
<dbReference type="InterPro" id="IPR000731">
    <property type="entry name" value="SSD"/>
</dbReference>
<dbReference type="AlphaFoldDB" id="A0A1X7GYT7"/>
<dbReference type="Proteomes" id="UP000192940">
    <property type="component" value="Chromosome I"/>
</dbReference>
<keyword evidence="5 6" id="KW-0472">Membrane</keyword>
<name>A0A1X7GYT7_9BACL</name>
<dbReference type="PANTHER" id="PTHR33406:SF13">
    <property type="entry name" value="MEMBRANE PROTEIN YDFJ"/>
    <property type="match status" value="1"/>
</dbReference>
<feature type="transmembrane region" description="Helical" evidence="6">
    <location>
        <begin position="20"/>
        <end position="40"/>
    </location>
</feature>
<accession>A0A1X7GYT7</accession>
<feature type="transmembrane region" description="Helical" evidence="6">
    <location>
        <begin position="555"/>
        <end position="576"/>
    </location>
</feature>
<dbReference type="SUPFAM" id="SSF82866">
    <property type="entry name" value="Multidrug efflux transporter AcrB transmembrane domain"/>
    <property type="match status" value="2"/>
</dbReference>
<evidence type="ECO:0000259" key="7">
    <source>
        <dbReference type="PROSITE" id="PS50156"/>
    </source>
</evidence>
<dbReference type="EMBL" id="LT840184">
    <property type="protein sequence ID" value="SMF76385.1"/>
    <property type="molecule type" value="Genomic_DNA"/>
</dbReference>
<dbReference type="STRING" id="1313296.SAMN05661091_1307"/>
<sequence length="756" mass="83002">MNQHGEENMFYRWGRFVYLFRRAIVAAWFVLFCVLIPFALQLPSQLQQNGFSPEDSPYLIGIEKLEEGLGLSSTTIDIVIVGKEGENLTTGKQQKRILNELAPLQDKPYVRDMFINIASRQPGQDHIISVTVMLNEDTVEALKHFDEIRADIPPITGADTYLTGNTAVFADMNEAVKNDIFTAEIIGLPLALLILLLVFGTFTAAVLPLVAGLVSVMVTMGLLYFVAVFDGSISNFLPNVVTMLGLAVGIDYALFVVSRFREEISKGNTERAIAISCGSAGKAVVFSGAAVWIGFLGMAFIDLPIFRSFSIGGIAVVLVSVLAANTLLPALLSMLGPKIDTLPVFGSRFRHALHGRGSGMWRKISAFVMARPIIISISVIVLLVIAIYPVKSMKVEIPAAEVLPPSYESRYGYDLLKQAYDIRELSSILVAVELPDSYETTQSVGAMKSYMDQVRQLPGVQRVESYTSVSRGSVEQVTEYLSRPEIRQQLEKYHVVRDKMAAAAIVPKYGDSDKVTEELIVQLRNMDMPGIQTYITGTPPYKLDIVEKIRQGIPYVLLFVFVTTYVVLLFAFRSVILPLKAVIMNVLSLGAGLGIVVWVFQEGMGAQWFGVTHTGSIFALLPILIFCVVFGISMDYEVILLSRIMESYEATGDNELSTAEGLENTGGLITSAALILAFVVGAFIFTDNEVMKAIGLGLTAAVLLDATVIRVLLVPAFMKLLGKANWWSPAWMFRRRHGSEASVKYDGKIGSDQSEI</sequence>
<organism evidence="8 9">
    <name type="scientific">Paenibacillus uliginis N3/975</name>
    <dbReference type="NCBI Taxonomy" id="1313296"/>
    <lineage>
        <taxon>Bacteria</taxon>
        <taxon>Bacillati</taxon>
        <taxon>Bacillota</taxon>
        <taxon>Bacilli</taxon>
        <taxon>Bacillales</taxon>
        <taxon>Paenibacillaceae</taxon>
        <taxon>Paenibacillus</taxon>
    </lineage>
</organism>
<feature type="transmembrane region" description="Helical" evidence="6">
    <location>
        <begin position="364"/>
        <end position="388"/>
    </location>
</feature>
<dbReference type="PROSITE" id="PS50156">
    <property type="entry name" value="SSD"/>
    <property type="match status" value="1"/>
</dbReference>
<feature type="transmembrane region" description="Helical" evidence="6">
    <location>
        <begin position="608"/>
        <end position="632"/>
    </location>
</feature>
<feature type="transmembrane region" description="Helical" evidence="6">
    <location>
        <begin position="693"/>
        <end position="718"/>
    </location>
</feature>
<feature type="transmembrane region" description="Helical" evidence="6">
    <location>
        <begin position="180"/>
        <end position="199"/>
    </location>
</feature>
<evidence type="ECO:0000256" key="6">
    <source>
        <dbReference type="SAM" id="Phobius"/>
    </source>
</evidence>
<evidence type="ECO:0000256" key="4">
    <source>
        <dbReference type="ARBA" id="ARBA00022989"/>
    </source>
</evidence>
<keyword evidence="4 6" id="KW-1133">Transmembrane helix</keyword>
<feature type="transmembrane region" description="Helical" evidence="6">
    <location>
        <begin position="280"/>
        <end position="301"/>
    </location>
</feature>
<evidence type="ECO:0000313" key="9">
    <source>
        <dbReference type="Proteomes" id="UP000192940"/>
    </source>
</evidence>
<keyword evidence="3 6" id="KW-0812">Transmembrane</keyword>
<feature type="transmembrane region" description="Helical" evidence="6">
    <location>
        <begin position="205"/>
        <end position="229"/>
    </location>
</feature>
<dbReference type="InterPro" id="IPR004869">
    <property type="entry name" value="MMPL_dom"/>
</dbReference>
<comment type="subcellular location">
    <subcellularLocation>
        <location evidence="1">Cell membrane</location>
        <topology evidence="1">Multi-pass membrane protein</topology>
    </subcellularLocation>
</comment>
<dbReference type="RefSeq" id="WP_208918264.1">
    <property type="nucleotide sequence ID" value="NZ_LT840184.1"/>
</dbReference>
<feature type="transmembrane region" description="Helical" evidence="6">
    <location>
        <begin position="313"/>
        <end position="335"/>
    </location>
</feature>
<evidence type="ECO:0000256" key="3">
    <source>
        <dbReference type="ARBA" id="ARBA00022692"/>
    </source>
</evidence>
<reference evidence="8 9" key="1">
    <citation type="submission" date="2017-04" db="EMBL/GenBank/DDBJ databases">
        <authorList>
            <person name="Afonso C.L."/>
            <person name="Miller P.J."/>
            <person name="Scott M.A."/>
            <person name="Spackman E."/>
            <person name="Goraichik I."/>
            <person name="Dimitrov K.M."/>
            <person name="Suarez D.L."/>
            <person name="Swayne D.E."/>
        </authorList>
    </citation>
    <scope>NUCLEOTIDE SEQUENCE [LARGE SCALE GENOMIC DNA]</scope>
    <source>
        <strain evidence="8 9">N3/975</strain>
    </source>
</reference>
<dbReference type="PANTHER" id="PTHR33406">
    <property type="entry name" value="MEMBRANE PROTEIN MJ1562-RELATED"/>
    <property type="match status" value="1"/>
</dbReference>
<feature type="transmembrane region" description="Helical" evidence="6">
    <location>
        <begin position="666"/>
        <end position="686"/>
    </location>
</feature>
<dbReference type="Pfam" id="PF03176">
    <property type="entry name" value="MMPL"/>
    <property type="match status" value="2"/>
</dbReference>
<dbReference type="GO" id="GO:0005886">
    <property type="term" value="C:plasma membrane"/>
    <property type="evidence" value="ECO:0007669"/>
    <property type="project" value="UniProtKB-SubCell"/>
</dbReference>
<feature type="domain" description="SSD" evidence="7">
    <location>
        <begin position="205"/>
        <end position="334"/>
    </location>
</feature>
<evidence type="ECO:0000256" key="2">
    <source>
        <dbReference type="ARBA" id="ARBA00022475"/>
    </source>
</evidence>
<dbReference type="InterPro" id="IPR050545">
    <property type="entry name" value="Mycobact_MmpL"/>
</dbReference>
<keyword evidence="9" id="KW-1185">Reference proteome</keyword>